<proteinExistence type="predicted"/>
<dbReference type="Proteomes" id="UP000887569">
    <property type="component" value="Unplaced"/>
</dbReference>
<accession>A0A915CF00</accession>
<feature type="region of interest" description="Disordered" evidence="1">
    <location>
        <begin position="22"/>
        <end position="41"/>
    </location>
</feature>
<evidence type="ECO:0000313" key="3">
    <source>
        <dbReference type="WBParaSite" id="PgR139_g006_t03"/>
    </source>
</evidence>
<protein>
    <submittedName>
        <fullName evidence="3">Uncharacterized protein</fullName>
    </submittedName>
</protein>
<sequence>RLLLLVLFSGSTVADFSDYEDTIQGKQKADTRSKASSKGSVRDNNVAVIAKRQRTPTRLLQRNVPHSQMQISADEMADLVAFRTVHPHESLISAPRGLSPAHVDTTKGIAPHYDIPPRTPPGTMNSHITPPTWNSNWPVNREFHASYQSIAPVFEMNENANERTRKFSQNPYAYSGHYYSSYYYYGGYYDGYRYYLILYPQVSAFQNSTIALLSVYLYT</sequence>
<reference evidence="3" key="1">
    <citation type="submission" date="2022-11" db="UniProtKB">
        <authorList>
            <consortium name="WormBaseParasite"/>
        </authorList>
    </citation>
    <scope>IDENTIFICATION</scope>
</reference>
<evidence type="ECO:0000256" key="1">
    <source>
        <dbReference type="SAM" id="MobiDB-lite"/>
    </source>
</evidence>
<dbReference type="AlphaFoldDB" id="A0A915CF00"/>
<organism evidence="2 3">
    <name type="scientific">Parascaris univalens</name>
    <name type="common">Nematode worm</name>
    <dbReference type="NCBI Taxonomy" id="6257"/>
    <lineage>
        <taxon>Eukaryota</taxon>
        <taxon>Metazoa</taxon>
        <taxon>Ecdysozoa</taxon>
        <taxon>Nematoda</taxon>
        <taxon>Chromadorea</taxon>
        <taxon>Rhabditida</taxon>
        <taxon>Spirurina</taxon>
        <taxon>Ascaridomorpha</taxon>
        <taxon>Ascaridoidea</taxon>
        <taxon>Ascarididae</taxon>
        <taxon>Parascaris</taxon>
    </lineage>
</organism>
<keyword evidence="2" id="KW-1185">Reference proteome</keyword>
<dbReference type="WBParaSite" id="PgR139_g006_t03">
    <property type="protein sequence ID" value="PgR139_g006_t03"/>
    <property type="gene ID" value="PgR139_g006"/>
</dbReference>
<evidence type="ECO:0000313" key="2">
    <source>
        <dbReference type="Proteomes" id="UP000887569"/>
    </source>
</evidence>
<name>A0A915CF00_PARUN</name>